<reference evidence="2 3" key="1">
    <citation type="submission" date="2019-05" db="EMBL/GenBank/DDBJ databases">
        <title>Mikania micrantha, genome provides insights into the molecular mechanism of rapid growth.</title>
        <authorList>
            <person name="Liu B."/>
        </authorList>
    </citation>
    <scope>NUCLEOTIDE SEQUENCE [LARGE SCALE GENOMIC DNA]</scope>
    <source>
        <strain evidence="2">NLD-2019</strain>
        <tissue evidence="2">Leaf</tissue>
    </source>
</reference>
<sequence length="240" mass="26911">MNDLFRPHLRRFVLVFFDDILVYSPNQLLHQQHLQTALQLLQEQSFYVKLSKCYFGQSQVPFLGHVITVAGVQVDQDKISAIVSWPIPVNVKDVPLAAFETLKQALISAPVLRLLDFNMPFIVECDASYEGVGAILIQEDHPVAYYSKAFCTFHIADIYAGLLVDPYTNQIIVALKQDPNVVPGYALIDQALLFKGKLVVKEMMLTGGLEMIEALLSCGLKEEPIGAKILEKKVTREKGY</sequence>
<gene>
    <name evidence="2" type="ORF">E3N88_11133</name>
</gene>
<dbReference type="Pfam" id="PF00078">
    <property type="entry name" value="RVT_1"/>
    <property type="match status" value="1"/>
</dbReference>
<dbReference type="InterPro" id="IPR043128">
    <property type="entry name" value="Rev_trsase/Diguanyl_cyclase"/>
</dbReference>
<proteinExistence type="predicted"/>
<dbReference type="PROSITE" id="PS50878">
    <property type="entry name" value="RT_POL"/>
    <property type="match status" value="1"/>
</dbReference>
<dbReference type="SUPFAM" id="SSF56672">
    <property type="entry name" value="DNA/RNA polymerases"/>
    <property type="match status" value="1"/>
</dbReference>
<feature type="domain" description="Reverse transcriptase" evidence="1">
    <location>
        <begin position="1"/>
        <end position="67"/>
    </location>
</feature>
<evidence type="ECO:0000313" key="2">
    <source>
        <dbReference type="EMBL" id="KAD6119862.1"/>
    </source>
</evidence>
<organism evidence="2 3">
    <name type="scientific">Mikania micrantha</name>
    <name type="common">bitter vine</name>
    <dbReference type="NCBI Taxonomy" id="192012"/>
    <lineage>
        <taxon>Eukaryota</taxon>
        <taxon>Viridiplantae</taxon>
        <taxon>Streptophyta</taxon>
        <taxon>Embryophyta</taxon>
        <taxon>Tracheophyta</taxon>
        <taxon>Spermatophyta</taxon>
        <taxon>Magnoliopsida</taxon>
        <taxon>eudicotyledons</taxon>
        <taxon>Gunneridae</taxon>
        <taxon>Pentapetalae</taxon>
        <taxon>asterids</taxon>
        <taxon>campanulids</taxon>
        <taxon>Asterales</taxon>
        <taxon>Asteraceae</taxon>
        <taxon>Asteroideae</taxon>
        <taxon>Heliantheae alliance</taxon>
        <taxon>Eupatorieae</taxon>
        <taxon>Mikania</taxon>
    </lineage>
</organism>
<dbReference type="EMBL" id="SZYD01000005">
    <property type="protein sequence ID" value="KAD6119862.1"/>
    <property type="molecule type" value="Genomic_DNA"/>
</dbReference>
<dbReference type="InterPro" id="IPR051320">
    <property type="entry name" value="Viral_Replic_Matur_Polypro"/>
</dbReference>
<dbReference type="InterPro" id="IPR043502">
    <property type="entry name" value="DNA/RNA_pol_sf"/>
</dbReference>
<dbReference type="InterPro" id="IPR000477">
    <property type="entry name" value="RT_dom"/>
</dbReference>
<dbReference type="OrthoDB" id="1909920at2759"/>
<protein>
    <recommendedName>
        <fullName evidence="1">Reverse transcriptase domain-containing protein</fullName>
    </recommendedName>
</protein>
<dbReference type="PANTHER" id="PTHR33064">
    <property type="entry name" value="POL PROTEIN"/>
    <property type="match status" value="1"/>
</dbReference>
<dbReference type="InterPro" id="IPR041577">
    <property type="entry name" value="RT_RNaseH_2"/>
</dbReference>
<evidence type="ECO:0000313" key="3">
    <source>
        <dbReference type="Proteomes" id="UP000326396"/>
    </source>
</evidence>
<dbReference type="PANTHER" id="PTHR33064:SF37">
    <property type="entry name" value="RIBONUCLEASE H"/>
    <property type="match status" value="1"/>
</dbReference>
<evidence type="ECO:0000259" key="1">
    <source>
        <dbReference type="PROSITE" id="PS50878"/>
    </source>
</evidence>
<keyword evidence="3" id="KW-1185">Reference proteome</keyword>
<accession>A0A5N6PEI1</accession>
<dbReference type="Proteomes" id="UP000326396">
    <property type="component" value="Linkage Group LG13"/>
</dbReference>
<comment type="caution">
    <text evidence="2">The sequence shown here is derived from an EMBL/GenBank/DDBJ whole genome shotgun (WGS) entry which is preliminary data.</text>
</comment>
<dbReference type="Gene3D" id="3.30.70.270">
    <property type="match status" value="1"/>
</dbReference>
<name>A0A5N6PEI1_9ASTR</name>
<dbReference type="AlphaFoldDB" id="A0A5N6PEI1"/>
<dbReference type="Pfam" id="PF17919">
    <property type="entry name" value="RT_RNaseH_2"/>
    <property type="match status" value="1"/>
</dbReference>